<dbReference type="HOGENOM" id="CLU_083835_3_1_4"/>
<evidence type="ECO:0000256" key="2">
    <source>
        <dbReference type="ARBA" id="ARBA00023136"/>
    </source>
</evidence>
<dbReference type="InterPro" id="IPR026592">
    <property type="entry name" value="BamE"/>
</dbReference>
<name>C4GHW3_9NEIS</name>
<reference evidence="7" key="1">
    <citation type="submission" date="2009-04" db="EMBL/GenBank/DDBJ databases">
        <authorList>
            <person name="Weinstock G."/>
            <person name="Sodergren E."/>
            <person name="Clifton S."/>
            <person name="Fulton L."/>
            <person name="Fulton B."/>
            <person name="Courtney L."/>
            <person name="Fronick C."/>
            <person name="Harrison M."/>
            <person name="Strong C."/>
            <person name="Farmer C."/>
            <person name="Delahaunty K."/>
            <person name="Markovic C."/>
            <person name="Hall O."/>
            <person name="Minx P."/>
            <person name="Tomlinson C."/>
            <person name="Mitreva M."/>
            <person name="Nelson J."/>
            <person name="Hou S."/>
            <person name="Wollam A."/>
            <person name="Pepin K.H."/>
            <person name="Johnson M."/>
            <person name="Bhonagiri V."/>
            <person name="Nash W.E."/>
            <person name="Warren W."/>
            <person name="Chinwalla A."/>
            <person name="Mardis E.R."/>
            <person name="Wilson R.K."/>
        </authorList>
    </citation>
    <scope>NUCLEOTIDE SEQUENCE [LARGE SCALE GENOMIC DNA]</scope>
    <source>
        <strain evidence="7">ATCC 51147</strain>
    </source>
</reference>
<dbReference type="HAMAP" id="MF_00925">
    <property type="entry name" value="OM_assembly_BamE"/>
    <property type="match status" value="1"/>
</dbReference>
<evidence type="ECO:0000256" key="3">
    <source>
        <dbReference type="ARBA" id="ARBA00023237"/>
    </source>
</evidence>
<dbReference type="EMBL" id="ACJW02000002">
    <property type="protein sequence ID" value="EEP68551.1"/>
    <property type="molecule type" value="Genomic_DNA"/>
</dbReference>
<comment type="function">
    <text evidence="4">Part of the outer membrane protein assembly complex, which is involved in assembly and insertion of beta-barrel proteins into the outer membrane.</text>
</comment>
<dbReference type="PROSITE" id="PS51257">
    <property type="entry name" value="PROKAR_LIPOPROTEIN"/>
    <property type="match status" value="1"/>
</dbReference>
<dbReference type="PANTHER" id="PTHR37482">
    <property type="entry name" value="OUTER MEMBRANE PROTEIN ASSEMBLY FACTOR BAME"/>
    <property type="match status" value="1"/>
</dbReference>
<dbReference type="RefSeq" id="WP_003793842.1">
    <property type="nucleotide sequence ID" value="NZ_GG665871.1"/>
</dbReference>
<dbReference type="Pfam" id="PF04355">
    <property type="entry name" value="BamE"/>
    <property type="match status" value="1"/>
</dbReference>
<dbReference type="InterPro" id="IPR007450">
    <property type="entry name" value="BamE_dom"/>
</dbReference>
<evidence type="ECO:0000313" key="8">
    <source>
        <dbReference type="Proteomes" id="UP000003009"/>
    </source>
</evidence>
<gene>
    <name evidence="4" type="primary">bamE</name>
    <name evidence="7" type="ORF">GCWU000324_00451</name>
</gene>
<evidence type="ECO:0000256" key="1">
    <source>
        <dbReference type="ARBA" id="ARBA00022729"/>
    </source>
</evidence>
<comment type="subcellular location">
    <subcellularLocation>
        <location evidence="4">Cell outer membrane</location>
        <topology evidence="4">Lipid-anchor</topology>
    </subcellularLocation>
</comment>
<sequence length="127" mass="13932">MKTHLLAIAAIAAIAALSACTPKLVEKLPYYKLSVVQGIPLDANAVLALRAGMTRQQVAMEIGTPLLNNAFRTDRWDYVYEVVRGNKVKEHRNLSVYFDANGAVSRIEGNALDYAREQIAASQQTAK</sequence>
<keyword evidence="8" id="KW-1185">Reference proteome</keyword>
<dbReference type="GO" id="GO:0043165">
    <property type="term" value="P:Gram-negative-bacterium-type cell outer membrane assembly"/>
    <property type="evidence" value="ECO:0007669"/>
    <property type="project" value="UniProtKB-UniRule"/>
</dbReference>
<dbReference type="Gene3D" id="3.30.1450.10">
    <property type="match status" value="1"/>
</dbReference>
<feature type="chain" id="PRO_5009008404" description="Outer membrane protein assembly factor BamE" evidence="5">
    <location>
        <begin position="20"/>
        <end position="127"/>
    </location>
</feature>
<dbReference type="GO" id="GO:0051205">
    <property type="term" value="P:protein insertion into membrane"/>
    <property type="evidence" value="ECO:0007669"/>
    <property type="project" value="UniProtKB-UniRule"/>
</dbReference>
<accession>C4GHW3</accession>
<dbReference type="Proteomes" id="UP000003009">
    <property type="component" value="Unassembled WGS sequence"/>
</dbReference>
<evidence type="ECO:0000259" key="6">
    <source>
        <dbReference type="Pfam" id="PF04355"/>
    </source>
</evidence>
<evidence type="ECO:0000256" key="5">
    <source>
        <dbReference type="SAM" id="SignalP"/>
    </source>
</evidence>
<dbReference type="STRING" id="629741.GCWU000324_00451"/>
<dbReference type="GO" id="GO:1990063">
    <property type="term" value="C:Bam protein complex"/>
    <property type="evidence" value="ECO:0007669"/>
    <property type="project" value="TreeGrafter"/>
</dbReference>
<dbReference type="PANTHER" id="PTHR37482:SF1">
    <property type="entry name" value="OUTER MEMBRANE PROTEIN ASSEMBLY FACTOR BAME"/>
    <property type="match status" value="1"/>
</dbReference>
<dbReference type="InterPro" id="IPR037873">
    <property type="entry name" value="BamE-like"/>
</dbReference>
<feature type="domain" description="Outer membrane protein assembly factor BamE" evidence="6">
    <location>
        <begin position="41"/>
        <end position="107"/>
    </location>
</feature>
<organism evidence="7 8">
    <name type="scientific">Kingella oralis ATCC 51147</name>
    <dbReference type="NCBI Taxonomy" id="629741"/>
    <lineage>
        <taxon>Bacteria</taxon>
        <taxon>Pseudomonadati</taxon>
        <taxon>Pseudomonadota</taxon>
        <taxon>Betaproteobacteria</taxon>
        <taxon>Neisseriales</taxon>
        <taxon>Neisseriaceae</taxon>
        <taxon>Kingella</taxon>
    </lineage>
</organism>
<comment type="similarity">
    <text evidence="4">Belongs to the BamE family.</text>
</comment>
<evidence type="ECO:0000256" key="4">
    <source>
        <dbReference type="HAMAP-Rule" id="MF_00925"/>
    </source>
</evidence>
<keyword evidence="2 4" id="KW-0472">Membrane</keyword>
<proteinExistence type="inferred from homology"/>
<keyword evidence="4" id="KW-0449">Lipoprotein</keyword>
<comment type="subunit">
    <text evidence="4">Part of the Bam complex.</text>
</comment>
<evidence type="ECO:0000313" key="7">
    <source>
        <dbReference type="EMBL" id="EEP68551.1"/>
    </source>
</evidence>
<comment type="caution">
    <text evidence="7">The sequence shown here is derived from an EMBL/GenBank/DDBJ whole genome shotgun (WGS) entry which is preliminary data.</text>
</comment>
<dbReference type="AlphaFoldDB" id="C4GHW3"/>
<dbReference type="GeneID" id="84907151"/>
<keyword evidence="1 4" id="KW-0732">Signal</keyword>
<protein>
    <recommendedName>
        <fullName evidence="4">Outer membrane protein assembly factor BamE</fullName>
    </recommendedName>
</protein>
<dbReference type="OrthoDB" id="9808250at2"/>
<keyword evidence="3 4" id="KW-0998">Cell outer membrane</keyword>
<keyword evidence="4" id="KW-0564">Palmitate</keyword>
<feature type="signal peptide" evidence="5">
    <location>
        <begin position="1"/>
        <end position="19"/>
    </location>
</feature>
<dbReference type="GO" id="GO:0030674">
    <property type="term" value="F:protein-macromolecule adaptor activity"/>
    <property type="evidence" value="ECO:0007669"/>
    <property type="project" value="TreeGrafter"/>
</dbReference>